<feature type="compositionally biased region" description="Basic residues" evidence="1">
    <location>
        <begin position="100"/>
        <end position="111"/>
    </location>
</feature>
<name>A0A8X8DKX1_POPTO</name>
<evidence type="ECO:0000313" key="2">
    <source>
        <dbReference type="EMBL" id="KAG6793874.1"/>
    </source>
</evidence>
<dbReference type="EMBL" id="JAAWWB010000001">
    <property type="protein sequence ID" value="KAG6793874.1"/>
    <property type="molecule type" value="Genomic_DNA"/>
</dbReference>
<feature type="region of interest" description="Disordered" evidence="1">
    <location>
        <begin position="82"/>
        <end position="111"/>
    </location>
</feature>
<comment type="caution">
    <text evidence="2">The sequence shown here is derived from an EMBL/GenBank/DDBJ whole genome shotgun (WGS) entry which is preliminary data.</text>
</comment>
<dbReference type="AlphaFoldDB" id="A0A8X8DKX1"/>
<reference evidence="2" key="1">
    <citation type="journal article" date="2020" name="bioRxiv">
        <title>Hybrid origin of Populus tomentosa Carr. identified through genome sequencing and phylogenomic analysis.</title>
        <authorList>
            <person name="An X."/>
            <person name="Gao K."/>
            <person name="Chen Z."/>
            <person name="Li J."/>
            <person name="Yang X."/>
            <person name="Yang X."/>
            <person name="Zhou J."/>
            <person name="Guo T."/>
            <person name="Zhao T."/>
            <person name="Huang S."/>
            <person name="Miao D."/>
            <person name="Khan W.U."/>
            <person name="Rao P."/>
            <person name="Ye M."/>
            <person name="Lei B."/>
            <person name="Liao W."/>
            <person name="Wang J."/>
            <person name="Ji L."/>
            <person name="Li Y."/>
            <person name="Guo B."/>
            <person name="Mustafa N.S."/>
            <person name="Li S."/>
            <person name="Yun Q."/>
            <person name="Keller S.R."/>
            <person name="Mao J."/>
            <person name="Zhang R."/>
            <person name="Strauss S.H."/>
        </authorList>
    </citation>
    <scope>NUCLEOTIDE SEQUENCE</scope>
    <source>
        <strain evidence="2">GM15</strain>
        <tissue evidence="2">Leaf</tissue>
    </source>
</reference>
<dbReference type="Proteomes" id="UP000886885">
    <property type="component" value="Chromosome 1A"/>
</dbReference>
<organism evidence="2 3">
    <name type="scientific">Populus tomentosa</name>
    <name type="common">Chinese white poplar</name>
    <dbReference type="NCBI Taxonomy" id="118781"/>
    <lineage>
        <taxon>Eukaryota</taxon>
        <taxon>Viridiplantae</taxon>
        <taxon>Streptophyta</taxon>
        <taxon>Embryophyta</taxon>
        <taxon>Tracheophyta</taxon>
        <taxon>Spermatophyta</taxon>
        <taxon>Magnoliopsida</taxon>
        <taxon>eudicotyledons</taxon>
        <taxon>Gunneridae</taxon>
        <taxon>Pentapetalae</taxon>
        <taxon>rosids</taxon>
        <taxon>fabids</taxon>
        <taxon>Malpighiales</taxon>
        <taxon>Salicaceae</taxon>
        <taxon>Saliceae</taxon>
        <taxon>Populus</taxon>
    </lineage>
</organism>
<gene>
    <name evidence="2" type="ORF">POTOM_003098</name>
</gene>
<protein>
    <submittedName>
        <fullName evidence="2">Uncharacterized protein</fullName>
    </submittedName>
</protein>
<sequence length="111" mass="13030">MVWLWLWLKSKLREIVRHYVRLKIWPTVHIRDEIASMKKSYSAKAKACSARLVENTMLVRTKLVRKKGSVWRSEQRRWGAMCGGLNRADGASSPKGQGKKEKKKIWKGSYW</sequence>
<accession>A0A8X8DKX1</accession>
<evidence type="ECO:0000256" key="1">
    <source>
        <dbReference type="SAM" id="MobiDB-lite"/>
    </source>
</evidence>
<evidence type="ECO:0000313" key="3">
    <source>
        <dbReference type="Proteomes" id="UP000886885"/>
    </source>
</evidence>
<keyword evidence="3" id="KW-1185">Reference proteome</keyword>
<proteinExistence type="predicted"/>